<gene>
    <name evidence="2" type="ORF">BCR41DRAFT_388817</name>
</gene>
<evidence type="ECO:0000313" key="2">
    <source>
        <dbReference type="EMBL" id="ORZ07749.1"/>
    </source>
</evidence>
<evidence type="ECO:0000256" key="1">
    <source>
        <dbReference type="SAM" id="MobiDB-lite"/>
    </source>
</evidence>
<dbReference type="InParanoid" id="A0A1Y2GDE6"/>
<keyword evidence="3" id="KW-1185">Reference proteome</keyword>
<comment type="caution">
    <text evidence="2">The sequence shown here is derived from an EMBL/GenBank/DDBJ whole genome shotgun (WGS) entry which is preliminary data.</text>
</comment>
<protein>
    <submittedName>
        <fullName evidence="2">Uncharacterized protein</fullName>
    </submittedName>
</protein>
<organism evidence="2 3">
    <name type="scientific">Lobosporangium transversale</name>
    <dbReference type="NCBI Taxonomy" id="64571"/>
    <lineage>
        <taxon>Eukaryota</taxon>
        <taxon>Fungi</taxon>
        <taxon>Fungi incertae sedis</taxon>
        <taxon>Mucoromycota</taxon>
        <taxon>Mortierellomycotina</taxon>
        <taxon>Mortierellomycetes</taxon>
        <taxon>Mortierellales</taxon>
        <taxon>Mortierellaceae</taxon>
        <taxon>Lobosporangium</taxon>
    </lineage>
</organism>
<proteinExistence type="predicted"/>
<dbReference type="AlphaFoldDB" id="A0A1Y2GDE6"/>
<sequence>MPTQSHIQWAEAKHTGTEHVSFENFVRKFNLSDRESATNDYKHLIKSKRLRETRRESLEKSFVKFQCHHEDIFWAQRKVEISRIKLQLSSDSTSNDAVVDLQEAAVKKSQEGYLGLKDRPDGQLLANHSNLPSERLRTPSWGSESSNSSTGPVPFPTHALGLLTESNATKTGGKPQTTKSSNVIESFSGDECGYDNIEFPDPTRSLVHFEVLNQATSWVCEGTDIVAIFREFRTKNLQPFSLVRDGIADLTPGSTFLEGLAPGASSAARRVATTPDIYTKWPTLQEIMKRVFVSSSYDDVSKAIKKENMEDPIAAYMFAVIMSYNHYFKFHSMIPGDLNEREGFTDLTWGFIRGALTLTGIESRHLEVQTTGVQERKNVDKDPLSDILEPGQYSDGLAFSGDNQIYLAETSLVRNPKAEKRRQDEFKLARGMRDSWVSQIRSICRESTPPRNFSVFGSATYKDETRLWQMDFQGVFRLRQFDSFLIPLEKKEFGRRMEMAVCVCLQLAARIEMEIESRANTIPASYDQRNLLSNALQKIFTTSTTPKKQRKRKDAVISKDDVPVSRKKKTLANSFTTL</sequence>
<dbReference type="EMBL" id="MCFF01000040">
    <property type="protein sequence ID" value="ORZ07749.1"/>
    <property type="molecule type" value="Genomic_DNA"/>
</dbReference>
<dbReference type="GeneID" id="33569885"/>
<dbReference type="OrthoDB" id="15001at2759"/>
<reference evidence="2 3" key="1">
    <citation type="submission" date="2016-07" db="EMBL/GenBank/DDBJ databases">
        <title>Pervasive Adenine N6-methylation of Active Genes in Fungi.</title>
        <authorList>
            <consortium name="DOE Joint Genome Institute"/>
            <person name="Mondo S.J."/>
            <person name="Dannebaum R.O."/>
            <person name="Kuo R.C."/>
            <person name="Labutti K."/>
            <person name="Haridas S."/>
            <person name="Kuo A."/>
            <person name="Salamov A."/>
            <person name="Ahrendt S.R."/>
            <person name="Lipzen A."/>
            <person name="Sullivan W."/>
            <person name="Andreopoulos W.B."/>
            <person name="Clum A."/>
            <person name="Lindquist E."/>
            <person name="Daum C."/>
            <person name="Ramamoorthy G.K."/>
            <person name="Gryganskyi A."/>
            <person name="Culley D."/>
            <person name="Magnuson J.K."/>
            <person name="James T.Y."/>
            <person name="O'Malley M.A."/>
            <person name="Stajich J.E."/>
            <person name="Spatafora J.W."/>
            <person name="Visel A."/>
            <person name="Grigoriev I.V."/>
        </authorList>
    </citation>
    <scope>NUCLEOTIDE SEQUENCE [LARGE SCALE GENOMIC DNA]</scope>
    <source>
        <strain evidence="2 3">NRRL 3116</strain>
    </source>
</reference>
<name>A0A1Y2GDE6_9FUNG</name>
<feature type="compositionally biased region" description="Low complexity" evidence="1">
    <location>
        <begin position="140"/>
        <end position="149"/>
    </location>
</feature>
<accession>A0A1Y2GDE6</accession>
<feature type="region of interest" description="Disordered" evidence="1">
    <location>
        <begin position="115"/>
        <end position="159"/>
    </location>
</feature>
<dbReference type="Proteomes" id="UP000193648">
    <property type="component" value="Unassembled WGS sequence"/>
</dbReference>
<evidence type="ECO:0000313" key="3">
    <source>
        <dbReference type="Proteomes" id="UP000193648"/>
    </source>
</evidence>
<dbReference type="RefSeq" id="XP_021878115.1">
    <property type="nucleotide sequence ID" value="XM_022028042.1"/>
</dbReference>